<dbReference type="RefSeq" id="WP_345476977.1">
    <property type="nucleotide sequence ID" value="NZ_BAABLW010000005.1"/>
</dbReference>
<keyword evidence="1" id="KW-0812">Transmembrane</keyword>
<comment type="caution">
    <text evidence="2">The sequence shown here is derived from an EMBL/GenBank/DDBJ whole genome shotgun (WGS) entry which is preliminary data.</text>
</comment>
<name>A0ABP9FUG1_9MICC</name>
<evidence type="ECO:0000313" key="3">
    <source>
        <dbReference type="Proteomes" id="UP001500368"/>
    </source>
</evidence>
<keyword evidence="1" id="KW-0472">Membrane</keyword>
<protein>
    <submittedName>
        <fullName evidence="2">Uncharacterized protein</fullName>
    </submittedName>
</protein>
<evidence type="ECO:0000256" key="1">
    <source>
        <dbReference type="SAM" id="Phobius"/>
    </source>
</evidence>
<feature type="transmembrane region" description="Helical" evidence="1">
    <location>
        <begin position="12"/>
        <end position="31"/>
    </location>
</feature>
<feature type="transmembrane region" description="Helical" evidence="1">
    <location>
        <begin position="37"/>
        <end position="55"/>
    </location>
</feature>
<keyword evidence="3" id="KW-1185">Reference proteome</keyword>
<accession>A0ABP9FUG1</accession>
<feature type="transmembrane region" description="Helical" evidence="1">
    <location>
        <begin position="112"/>
        <end position="138"/>
    </location>
</feature>
<dbReference type="EMBL" id="BAABLW010000005">
    <property type="protein sequence ID" value="GAA4916678.1"/>
    <property type="molecule type" value="Genomic_DNA"/>
</dbReference>
<keyword evidence="1" id="KW-1133">Transmembrane helix</keyword>
<evidence type="ECO:0000313" key="2">
    <source>
        <dbReference type="EMBL" id="GAA4916678.1"/>
    </source>
</evidence>
<gene>
    <name evidence="2" type="ORF">GCM10025790_10030</name>
</gene>
<sequence length="175" mass="18692">MTFTVHVPALSRGILLHLVLSTTLLAVAVVLGPPIAWLTGQSVVVIVLTVLAVLTRAGVARWQARPLWQAGASLGMIMRTCLFSGLTGYSLVFGPLNLMGMVSGGVLQQSGVAALFALIVDITLMLAAITSGALTAAVPPKRRKTSRLLSAENLPMVQQIQEAFEENRRRHRQSI</sequence>
<reference evidence="3" key="1">
    <citation type="journal article" date="2019" name="Int. J. Syst. Evol. Microbiol.">
        <title>The Global Catalogue of Microorganisms (GCM) 10K type strain sequencing project: providing services to taxonomists for standard genome sequencing and annotation.</title>
        <authorList>
            <consortium name="The Broad Institute Genomics Platform"/>
            <consortium name="The Broad Institute Genome Sequencing Center for Infectious Disease"/>
            <person name="Wu L."/>
            <person name="Ma J."/>
        </authorList>
    </citation>
    <scope>NUCLEOTIDE SEQUENCE [LARGE SCALE GENOMIC DNA]</scope>
    <source>
        <strain evidence="3">JCM 19129</strain>
    </source>
</reference>
<dbReference type="Proteomes" id="UP001500368">
    <property type="component" value="Unassembled WGS sequence"/>
</dbReference>
<feature type="transmembrane region" description="Helical" evidence="1">
    <location>
        <begin position="67"/>
        <end position="92"/>
    </location>
</feature>
<organism evidence="2 3">
    <name type="scientific">Nesterenkonia rhizosphaerae</name>
    <dbReference type="NCBI Taxonomy" id="1348272"/>
    <lineage>
        <taxon>Bacteria</taxon>
        <taxon>Bacillati</taxon>
        <taxon>Actinomycetota</taxon>
        <taxon>Actinomycetes</taxon>
        <taxon>Micrococcales</taxon>
        <taxon>Micrococcaceae</taxon>
        <taxon>Nesterenkonia</taxon>
    </lineage>
</organism>
<proteinExistence type="predicted"/>